<keyword evidence="3" id="KW-1185">Reference proteome</keyword>
<proteinExistence type="predicted"/>
<gene>
    <name evidence="2" type="ORF">BTN85_1923</name>
</gene>
<dbReference type="Pfam" id="PF01208">
    <property type="entry name" value="URO-D"/>
    <property type="match status" value="1"/>
</dbReference>
<dbReference type="PANTHER" id="PTHR47099:SF1">
    <property type="entry name" value="METHYLCOBAMIDE:COM METHYLTRANSFERASE MTBA"/>
    <property type="match status" value="1"/>
</dbReference>
<dbReference type="EMBL" id="MSDW01000002">
    <property type="protein sequence ID" value="OKY77275.1"/>
    <property type="molecule type" value="Genomic_DNA"/>
</dbReference>
<evidence type="ECO:0000313" key="3">
    <source>
        <dbReference type="Proteomes" id="UP000185744"/>
    </source>
</evidence>
<dbReference type="AlphaFoldDB" id="A0A1Q6DSC2"/>
<dbReference type="InterPro" id="IPR038071">
    <property type="entry name" value="UROD/MetE-like_sf"/>
</dbReference>
<dbReference type="GO" id="GO:0032259">
    <property type="term" value="P:methylation"/>
    <property type="evidence" value="ECO:0007669"/>
    <property type="project" value="UniProtKB-KW"/>
</dbReference>
<accession>A0A1Q6DSC2</accession>
<keyword evidence="2" id="KW-0808">Transferase</keyword>
<dbReference type="CDD" id="cd03465">
    <property type="entry name" value="URO-D_like"/>
    <property type="match status" value="1"/>
</dbReference>
<sequence length="352" mass="39775">MKHFDRVKTALDGGEPDRVPMFDPMNWTINFAGNNLEHMGEEEKDISFPKWIHNPDIFVDSQLKSYNHFDYDFVHSRMSAHILAEAIGCEEEEKYWDLPFTSPAIDSLDEVDELEKPNYDTDGKIPIQTTAIRMLDKATSEMEDPPMITGFVRGPFTLAGQVYGVEKTMTAVYREPEKLKDLIDFCTDCTIEYIKKQIEAGADHIYTPDPSASGDLISREVFEEFALPYAKKQSKAIIDYSTKYSHHYHICGDTGDRLDLLSELDASYVSVDYKVDLAEAKEKIGSVAGNVNPTATMLSGSPKEVRKETEECIEKAADGGNYVLWLGCDWPLDVPLKNAETLYETGKEKGKY</sequence>
<dbReference type="GO" id="GO:0006779">
    <property type="term" value="P:porphyrin-containing compound biosynthetic process"/>
    <property type="evidence" value="ECO:0007669"/>
    <property type="project" value="InterPro"/>
</dbReference>
<dbReference type="STRING" id="1903181.BTN85_1923"/>
<dbReference type="PANTHER" id="PTHR47099">
    <property type="entry name" value="METHYLCOBAMIDE:COM METHYLTRANSFERASE MTBA"/>
    <property type="match status" value="1"/>
</dbReference>
<dbReference type="GO" id="GO:0004853">
    <property type="term" value="F:uroporphyrinogen decarboxylase activity"/>
    <property type="evidence" value="ECO:0007669"/>
    <property type="project" value="InterPro"/>
</dbReference>
<dbReference type="InParanoid" id="A0A1Q6DSC2"/>
<comment type="caution">
    <text evidence="2">The sequence shown here is derived from an EMBL/GenBank/DDBJ whole genome shotgun (WGS) entry which is preliminary data.</text>
</comment>
<dbReference type="InterPro" id="IPR052024">
    <property type="entry name" value="Methanogen_methyltrans"/>
</dbReference>
<organism evidence="2 3">
    <name type="scientific">Methanohalarchaeum thermophilum</name>
    <dbReference type="NCBI Taxonomy" id="1903181"/>
    <lineage>
        <taxon>Archaea</taxon>
        <taxon>Methanobacteriati</taxon>
        <taxon>Methanobacteriota</taxon>
        <taxon>Methanonatronarchaeia</taxon>
        <taxon>Methanonatronarchaeales</taxon>
        <taxon>Methanonatronarchaeaceae</taxon>
        <taxon>Candidatus Methanohalarchaeum</taxon>
    </lineage>
</organism>
<keyword evidence="2" id="KW-0489">Methyltransferase</keyword>
<dbReference type="InterPro" id="IPR000257">
    <property type="entry name" value="Uroporphyrinogen_deCOase"/>
</dbReference>
<dbReference type="Gene3D" id="3.20.20.210">
    <property type="match status" value="1"/>
</dbReference>
<feature type="domain" description="Uroporphyrinogen decarboxylase (URO-D)" evidence="1">
    <location>
        <begin position="5"/>
        <end position="348"/>
    </location>
</feature>
<name>A0A1Q6DSC2_METT1</name>
<protein>
    <submittedName>
        <fullName evidence="2">Methylcobalamin:coenzyme M methyltransferase MtbA</fullName>
    </submittedName>
</protein>
<reference evidence="2" key="1">
    <citation type="submission" date="2016-12" db="EMBL/GenBank/DDBJ databases">
        <title>Discovery of methanogenic haloarchaea.</title>
        <authorList>
            <person name="Sorokin D.Y."/>
            <person name="Makarova K.S."/>
            <person name="Abbas B."/>
            <person name="Ferrer M."/>
            <person name="Golyshin P.N."/>
        </authorList>
    </citation>
    <scope>NUCLEOTIDE SEQUENCE [LARGE SCALE GENOMIC DNA]</scope>
    <source>
        <strain evidence="2">HMET1</strain>
    </source>
</reference>
<dbReference type="Proteomes" id="UP000185744">
    <property type="component" value="Unassembled WGS sequence"/>
</dbReference>
<evidence type="ECO:0000259" key="1">
    <source>
        <dbReference type="Pfam" id="PF01208"/>
    </source>
</evidence>
<dbReference type="SUPFAM" id="SSF51726">
    <property type="entry name" value="UROD/MetE-like"/>
    <property type="match status" value="1"/>
</dbReference>
<dbReference type="GO" id="GO:0008168">
    <property type="term" value="F:methyltransferase activity"/>
    <property type="evidence" value="ECO:0007669"/>
    <property type="project" value="UniProtKB-KW"/>
</dbReference>
<evidence type="ECO:0000313" key="2">
    <source>
        <dbReference type="EMBL" id="OKY77275.1"/>
    </source>
</evidence>